<protein>
    <submittedName>
        <fullName evidence="3">YdcF family protein</fullName>
    </submittedName>
</protein>
<dbReference type="InterPro" id="IPR014729">
    <property type="entry name" value="Rossmann-like_a/b/a_fold"/>
</dbReference>
<evidence type="ECO:0000313" key="4">
    <source>
        <dbReference type="Proteomes" id="UP000279911"/>
    </source>
</evidence>
<dbReference type="CDD" id="cd06259">
    <property type="entry name" value="YdcF-like"/>
    <property type="match status" value="1"/>
</dbReference>
<evidence type="ECO:0000256" key="1">
    <source>
        <dbReference type="SAM" id="Phobius"/>
    </source>
</evidence>
<comment type="caution">
    <text evidence="3">The sequence shown here is derived from an EMBL/GenBank/DDBJ whole genome shotgun (WGS) entry which is preliminary data.</text>
</comment>
<keyword evidence="1" id="KW-1133">Transmembrane helix</keyword>
<dbReference type="GO" id="GO:0005886">
    <property type="term" value="C:plasma membrane"/>
    <property type="evidence" value="ECO:0007669"/>
    <property type="project" value="TreeGrafter"/>
</dbReference>
<dbReference type="Gene3D" id="3.40.50.620">
    <property type="entry name" value="HUPs"/>
    <property type="match status" value="1"/>
</dbReference>
<dbReference type="GO" id="GO:0043164">
    <property type="term" value="P:Gram-negative-bacterium-type cell wall biogenesis"/>
    <property type="evidence" value="ECO:0007669"/>
    <property type="project" value="TreeGrafter"/>
</dbReference>
<dbReference type="Proteomes" id="UP000279911">
    <property type="component" value="Unassembled WGS sequence"/>
</dbReference>
<feature type="transmembrane region" description="Helical" evidence="1">
    <location>
        <begin position="10"/>
        <end position="29"/>
    </location>
</feature>
<dbReference type="PANTHER" id="PTHR30336">
    <property type="entry name" value="INNER MEMBRANE PROTEIN, PROBABLE PERMEASE"/>
    <property type="match status" value="1"/>
</dbReference>
<accession>A0A3R9FFX2</accession>
<dbReference type="PANTHER" id="PTHR30336:SF4">
    <property type="entry name" value="ENVELOPE BIOGENESIS FACTOR ELYC"/>
    <property type="match status" value="1"/>
</dbReference>
<evidence type="ECO:0000259" key="2">
    <source>
        <dbReference type="Pfam" id="PF02698"/>
    </source>
</evidence>
<dbReference type="InterPro" id="IPR003848">
    <property type="entry name" value="DUF218"/>
</dbReference>
<dbReference type="Pfam" id="PF02698">
    <property type="entry name" value="DUF218"/>
    <property type="match status" value="1"/>
</dbReference>
<keyword evidence="1" id="KW-0472">Membrane</keyword>
<organism evidence="3 4">
    <name type="scientific">Mesobacillus subterraneus</name>
    <dbReference type="NCBI Taxonomy" id="285983"/>
    <lineage>
        <taxon>Bacteria</taxon>
        <taxon>Bacillati</taxon>
        <taxon>Bacillota</taxon>
        <taxon>Bacilli</taxon>
        <taxon>Bacillales</taxon>
        <taxon>Bacillaceae</taxon>
        <taxon>Mesobacillus</taxon>
    </lineage>
</organism>
<gene>
    <name evidence="3" type="ORF">EJA10_16805</name>
</gene>
<dbReference type="AlphaFoldDB" id="A0A3R9FFX2"/>
<dbReference type="InterPro" id="IPR051599">
    <property type="entry name" value="Cell_Envelope_Assoc"/>
</dbReference>
<reference evidence="4" key="1">
    <citation type="submission" date="2018-12" db="EMBL/GenBank/DDBJ databases">
        <title>Bacillus chawlae sp. nov., Bacillus glennii sp. nov., and Bacillus saganii sp. nov. Isolated from the Vehicle Assembly Building at Kennedy Space Center where the Viking Spacecraft were Assembled.</title>
        <authorList>
            <person name="Seuylemezian A."/>
            <person name="Vaishampayan P."/>
        </authorList>
    </citation>
    <scope>NUCLEOTIDE SEQUENCE [LARGE SCALE GENOMIC DNA]</scope>
    <source>
        <strain evidence="4">DSM 13966</strain>
    </source>
</reference>
<dbReference type="RefSeq" id="WP_125481185.1">
    <property type="nucleotide sequence ID" value="NZ_RSFW01000019.1"/>
</dbReference>
<dbReference type="OrthoDB" id="9782395at2"/>
<keyword evidence="1" id="KW-0812">Transmembrane</keyword>
<dbReference type="GO" id="GO:0000270">
    <property type="term" value="P:peptidoglycan metabolic process"/>
    <property type="evidence" value="ECO:0007669"/>
    <property type="project" value="TreeGrafter"/>
</dbReference>
<name>A0A3R9FFX2_9BACI</name>
<feature type="domain" description="DUF218" evidence="2">
    <location>
        <begin position="42"/>
        <end position="181"/>
    </location>
</feature>
<proteinExistence type="predicted"/>
<sequence length="193" mass="21714">MKQKKVVRKFLLLGILFSVIYVGFLHYQISHHARLDAPDHADYMIVLGARVKGTVPSLALQFRIDHAAAYLKENPNTIVIASGGRGPGEDISEAESIKRELMDHGIEESRILLEDKSTDTYENIRFSKELIPEDAATGLVVTNDFHIYRAKMIARKEGLDLSGLAAKTPIQAVFKSFTREYLALTKYYLKTAF</sequence>
<evidence type="ECO:0000313" key="3">
    <source>
        <dbReference type="EMBL" id="RSD25466.1"/>
    </source>
</evidence>
<dbReference type="EMBL" id="RSFW01000019">
    <property type="protein sequence ID" value="RSD25466.1"/>
    <property type="molecule type" value="Genomic_DNA"/>
</dbReference>